<feature type="transmembrane region" description="Helical" evidence="2">
    <location>
        <begin position="24"/>
        <end position="44"/>
    </location>
</feature>
<dbReference type="EMBL" id="POAF01000004">
    <property type="protein sequence ID" value="RBM01254.1"/>
    <property type="molecule type" value="Genomic_DNA"/>
</dbReference>
<keyword evidence="2" id="KW-0812">Transmembrane</keyword>
<organism evidence="4 5">
    <name type="scientific">Glutamicibacter soli</name>
    <dbReference type="NCBI Taxonomy" id="453836"/>
    <lineage>
        <taxon>Bacteria</taxon>
        <taxon>Bacillati</taxon>
        <taxon>Actinomycetota</taxon>
        <taxon>Actinomycetes</taxon>
        <taxon>Micrococcales</taxon>
        <taxon>Micrococcaceae</taxon>
        <taxon>Glutamicibacter</taxon>
    </lineage>
</organism>
<sequence>MAIAAMLSIQVANALSVGVLREVGPAGTAWLRLCFGVVFLWIISRPAIRSIRRRDLPSLLILGMVTGFMTVFFLGAVERIPLGTAVAIEFLGPLIIAGLMSGNRRALTWPAMALAGIVLLTEPWSGSFDPIGVGLALAAGACWASYNVLTQRVGDRFAGISGLSLTIPIAALATMPVGLPQVINGNLAWWVLPAAAGIALITPVIAFGLEMLALKRMNHTAFGTLLSVEPAFGVLIGLLVLGQAPSVFQAVGVVIVVTAGAAAQWDGARKTSGNLTEVPAPEQSTQ</sequence>
<comment type="similarity">
    <text evidence="1">Belongs to the EamA transporter family.</text>
</comment>
<keyword evidence="5" id="KW-1185">Reference proteome</keyword>
<comment type="caution">
    <text evidence="4">The sequence shown here is derived from an EMBL/GenBank/DDBJ whole genome shotgun (WGS) entry which is preliminary data.</text>
</comment>
<protein>
    <submittedName>
        <fullName evidence="4">EamA family transporter</fullName>
    </submittedName>
</protein>
<dbReference type="PANTHER" id="PTHR22911:SF37">
    <property type="entry name" value="THREONINE_HOMOSERINE EXPORTER RHTA"/>
    <property type="match status" value="1"/>
</dbReference>
<feature type="transmembrane region" description="Helical" evidence="2">
    <location>
        <begin position="187"/>
        <end position="209"/>
    </location>
</feature>
<dbReference type="AlphaFoldDB" id="A0A365YGX1"/>
<accession>A0A365YGX1</accession>
<keyword evidence="2" id="KW-0472">Membrane</keyword>
<evidence type="ECO:0000256" key="2">
    <source>
        <dbReference type="SAM" id="Phobius"/>
    </source>
</evidence>
<evidence type="ECO:0000313" key="4">
    <source>
        <dbReference type="EMBL" id="RBM01254.1"/>
    </source>
</evidence>
<dbReference type="GO" id="GO:0005886">
    <property type="term" value="C:plasma membrane"/>
    <property type="evidence" value="ECO:0007669"/>
    <property type="project" value="TreeGrafter"/>
</dbReference>
<feature type="transmembrane region" description="Helical" evidence="2">
    <location>
        <begin position="156"/>
        <end position="175"/>
    </location>
</feature>
<evidence type="ECO:0000313" key="5">
    <source>
        <dbReference type="Proteomes" id="UP000252167"/>
    </source>
</evidence>
<name>A0A365YGX1_9MICC</name>
<evidence type="ECO:0000259" key="3">
    <source>
        <dbReference type="Pfam" id="PF00892"/>
    </source>
</evidence>
<feature type="transmembrane region" description="Helical" evidence="2">
    <location>
        <begin position="56"/>
        <end position="74"/>
    </location>
</feature>
<feature type="transmembrane region" description="Helical" evidence="2">
    <location>
        <begin position="247"/>
        <end position="265"/>
    </location>
</feature>
<feature type="transmembrane region" description="Helical" evidence="2">
    <location>
        <begin position="131"/>
        <end position="149"/>
    </location>
</feature>
<keyword evidence="2" id="KW-1133">Transmembrane helix</keyword>
<feature type="transmembrane region" description="Helical" evidence="2">
    <location>
        <begin position="80"/>
        <end position="99"/>
    </location>
</feature>
<dbReference type="InterPro" id="IPR037185">
    <property type="entry name" value="EmrE-like"/>
</dbReference>
<dbReference type="SUPFAM" id="SSF103481">
    <property type="entry name" value="Multidrug resistance efflux transporter EmrE"/>
    <property type="match status" value="2"/>
</dbReference>
<feature type="transmembrane region" description="Helical" evidence="2">
    <location>
        <begin position="221"/>
        <end position="241"/>
    </location>
</feature>
<dbReference type="Pfam" id="PF00892">
    <property type="entry name" value="EamA"/>
    <property type="match status" value="1"/>
</dbReference>
<evidence type="ECO:0000256" key="1">
    <source>
        <dbReference type="ARBA" id="ARBA00007362"/>
    </source>
</evidence>
<reference evidence="4 5" key="1">
    <citation type="submission" date="2018-01" db="EMBL/GenBank/DDBJ databases">
        <title>Glutamicibacter soli strain NHPC-3 Whole genome sequence and assembly.</title>
        <authorList>
            <person name="Choudhury P."/>
            <person name="Gupta D."/>
            <person name="Sengupta K."/>
            <person name="Jawed A."/>
            <person name="Sultana N."/>
            <person name="Saha P."/>
        </authorList>
    </citation>
    <scope>NUCLEOTIDE SEQUENCE [LARGE SCALE GENOMIC DNA]</scope>
    <source>
        <strain evidence="4 5">NHPC-3</strain>
    </source>
</reference>
<proteinExistence type="inferred from homology"/>
<gene>
    <name evidence="4" type="ORF">C1H84_10145</name>
</gene>
<dbReference type="Proteomes" id="UP000252167">
    <property type="component" value="Unassembled WGS sequence"/>
</dbReference>
<dbReference type="PANTHER" id="PTHR22911">
    <property type="entry name" value="ACYL-MALONYL CONDENSING ENZYME-RELATED"/>
    <property type="match status" value="1"/>
</dbReference>
<feature type="domain" description="EamA" evidence="3">
    <location>
        <begin position="131"/>
        <end position="258"/>
    </location>
</feature>
<dbReference type="GO" id="GO:0015565">
    <property type="term" value="F:threonine efflux transmembrane transporter activity"/>
    <property type="evidence" value="ECO:0007669"/>
    <property type="project" value="TreeGrafter"/>
</dbReference>
<feature type="transmembrane region" description="Helical" evidence="2">
    <location>
        <begin position="106"/>
        <end position="125"/>
    </location>
</feature>
<dbReference type="InterPro" id="IPR000620">
    <property type="entry name" value="EamA_dom"/>
</dbReference>